<evidence type="ECO:0000256" key="1">
    <source>
        <dbReference type="ARBA" id="ARBA00006160"/>
    </source>
</evidence>
<dbReference type="STRING" id="29139.ENSVURP00010028579"/>
<reference evidence="3" key="2">
    <citation type="submission" date="2025-08" db="UniProtKB">
        <authorList>
            <consortium name="Ensembl"/>
        </authorList>
    </citation>
    <scope>IDENTIFICATION</scope>
</reference>
<accession>A0A4X2LT46</accession>
<protein>
    <submittedName>
        <fullName evidence="3">Chromosome 18 open reading frame 21</fullName>
    </submittedName>
</protein>
<sequence length="222" mass="25519">MKNKHFLRMAAEKLMEACPGQARYLLWTYNSSHDEKLVSEGQCPYCYQFLVLDRYRVRLKPKPKLTPKVKKLLNRESKNCRLTFKETKILKKYWDSKSILLVTCKACNKTVRYNGKSRSFLAEMKNNLSTPKIKPDMRTPDIKASGSTKKKKKSFSSNKSGSRDNSPALIFRTPTSAQSTPGSSSKSLSKMKRHLSQLKMMLNSEESQKTPSKDFRNFLSSL</sequence>
<comment type="similarity">
    <text evidence="1">Belongs to the UPF0711 family.</text>
</comment>
<dbReference type="Proteomes" id="UP000314987">
    <property type="component" value="Unassembled WGS sequence"/>
</dbReference>
<reference evidence="3" key="3">
    <citation type="submission" date="2025-09" db="UniProtKB">
        <authorList>
            <consortium name="Ensembl"/>
        </authorList>
    </citation>
    <scope>IDENTIFICATION</scope>
</reference>
<dbReference type="PANTHER" id="PTHR31402">
    <property type="entry name" value="UPF0711 PROTEIN C18ORF21"/>
    <property type="match status" value="1"/>
</dbReference>
<evidence type="ECO:0000256" key="2">
    <source>
        <dbReference type="SAM" id="MobiDB-lite"/>
    </source>
</evidence>
<organism evidence="3 4">
    <name type="scientific">Vombatus ursinus</name>
    <name type="common">Common wombat</name>
    <dbReference type="NCBI Taxonomy" id="29139"/>
    <lineage>
        <taxon>Eukaryota</taxon>
        <taxon>Metazoa</taxon>
        <taxon>Chordata</taxon>
        <taxon>Craniata</taxon>
        <taxon>Vertebrata</taxon>
        <taxon>Euteleostomi</taxon>
        <taxon>Mammalia</taxon>
        <taxon>Metatheria</taxon>
        <taxon>Diprotodontia</taxon>
        <taxon>Vombatidae</taxon>
        <taxon>Vombatus</taxon>
    </lineage>
</organism>
<dbReference type="OrthoDB" id="10049098at2759"/>
<name>A0A4X2LT46_VOMUR</name>
<reference evidence="4" key="1">
    <citation type="submission" date="2018-12" db="EMBL/GenBank/DDBJ databases">
        <authorList>
            <person name="Yazar S."/>
        </authorList>
    </citation>
    <scope>NUCLEOTIDE SEQUENCE [LARGE SCALE GENOMIC DNA]</scope>
</reference>
<feature type="compositionally biased region" description="Basic and acidic residues" evidence="2">
    <location>
        <begin position="206"/>
        <end position="216"/>
    </location>
</feature>
<evidence type="ECO:0000313" key="3">
    <source>
        <dbReference type="Ensembl" id="ENSVURP00010028579.1"/>
    </source>
</evidence>
<keyword evidence="4" id="KW-1185">Reference proteome</keyword>
<proteinExistence type="inferred from homology"/>
<dbReference type="AlphaFoldDB" id="A0A4X2LT46"/>
<dbReference type="OMA" id="HKGVNRD"/>
<evidence type="ECO:0000313" key="4">
    <source>
        <dbReference type="Proteomes" id="UP000314987"/>
    </source>
</evidence>
<dbReference type="InterPro" id="IPR029779">
    <property type="entry name" value="Rmp24-like"/>
</dbReference>
<dbReference type="Pfam" id="PF15719">
    <property type="entry name" value="Rmp24-like"/>
    <property type="match status" value="1"/>
</dbReference>
<feature type="region of interest" description="Disordered" evidence="2">
    <location>
        <begin position="129"/>
        <end position="222"/>
    </location>
</feature>
<dbReference type="GeneTree" id="ENSGT00390000013383"/>
<gene>
    <name evidence="3" type="primary">C18orf21</name>
</gene>
<feature type="compositionally biased region" description="Polar residues" evidence="2">
    <location>
        <begin position="173"/>
        <end position="182"/>
    </location>
</feature>
<dbReference type="PANTHER" id="PTHR31402:SF2">
    <property type="entry name" value="UPF0711 PROTEIN C18ORF21"/>
    <property type="match status" value="1"/>
</dbReference>
<dbReference type="Ensembl" id="ENSVURT00010032561.1">
    <property type="protein sequence ID" value="ENSVURP00010028579.1"/>
    <property type="gene ID" value="ENSVURG00010021876.1"/>
</dbReference>